<comment type="caution">
    <text evidence="2">The sequence shown here is derived from an EMBL/GenBank/DDBJ whole genome shotgun (WGS) entry which is preliminary data.</text>
</comment>
<proteinExistence type="predicted"/>
<dbReference type="AlphaFoldDB" id="A0A645I658"/>
<gene>
    <name evidence="2" type="ORF">SDC9_194390</name>
</gene>
<protein>
    <submittedName>
        <fullName evidence="2">Uncharacterized protein</fullName>
    </submittedName>
</protein>
<sequence>MRADRDGPRPARSSAVRGTGLESVLVLDGSEQCGLPGVDARAAGRDRSAAREPGRARGLGAVTAAERGGDDDDHGHHGGLSRAAGSERLPAVGRRIPAIRPDRQSGAHRHAMPGHRGLAAVHAEGQAARVRSAVVDDPALRLPGVRVHPHRARRQLR</sequence>
<accession>A0A645I658</accession>
<organism evidence="2">
    <name type="scientific">bioreactor metagenome</name>
    <dbReference type="NCBI Taxonomy" id="1076179"/>
    <lineage>
        <taxon>unclassified sequences</taxon>
        <taxon>metagenomes</taxon>
        <taxon>ecological metagenomes</taxon>
    </lineage>
</organism>
<feature type="region of interest" description="Disordered" evidence="1">
    <location>
        <begin position="1"/>
        <end position="20"/>
    </location>
</feature>
<name>A0A645I658_9ZZZZ</name>
<reference evidence="2" key="1">
    <citation type="submission" date="2019-08" db="EMBL/GenBank/DDBJ databases">
        <authorList>
            <person name="Kucharzyk K."/>
            <person name="Murdoch R.W."/>
            <person name="Higgins S."/>
            <person name="Loffler F."/>
        </authorList>
    </citation>
    <scope>NUCLEOTIDE SEQUENCE</scope>
</reference>
<feature type="region of interest" description="Disordered" evidence="1">
    <location>
        <begin position="32"/>
        <end position="113"/>
    </location>
</feature>
<evidence type="ECO:0000313" key="2">
    <source>
        <dbReference type="EMBL" id="MPN46791.1"/>
    </source>
</evidence>
<dbReference type="EMBL" id="VSSQ01107754">
    <property type="protein sequence ID" value="MPN46791.1"/>
    <property type="molecule type" value="Genomic_DNA"/>
</dbReference>
<feature type="compositionally biased region" description="Basic and acidic residues" evidence="1">
    <location>
        <begin position="42"/>
        <end position="55"/>
    </location>
</feature>
<evidence type="ECO:0000256" key="1">
    <source>
        <dbReference type="SAM" id="MobiDB-lite"/>
    </source>
</evidence>